<proteinExistence type="predicted"/>
<accession>A0A834J0N0</accession>
<keyword evidence="3" id="KW-1185">Reference proteome</keyword>
<feature type="chain" id="PRO_5032271307" description="Secreted protein" evidence="1">
    <location>
        <begin position="23"/>
        <end position="85"/>
    </location>
</feature>
<reference evidence="2" key="1">
    <citation type="submission" date="2020-08" db="EMBL/GenBank/DDBJ databases">
        <title>Genome sequencing and assembly of the red palm weevil Rhynchophorus ferrugineus.</title>
        <authorList>
            <person name="Dias G.B."/>
            <person name="Bergman C.M."/>
            <person name="Manee M."/>
        </authorList>
    </citation>
    <scope>NUCLEOTIDE SEQUENCE</scope>
    <source>
        <strain evidence="2">AA-2017</strain>
        <tissue evidence="2">Whole larva</tissue>
    </source>
</reference>
<dbReference type="EMBL" id="JAACXV010000001">
    <property type="protein sequence ID" value="KAF7288038.1"/>
    <property type="molecule type" value="Genomic_DNA"/>
</dbReference>
<organism evidence="2 3">
    <name type="scientific">Rhynchophorus ferrugineus</name>
    <name type="common">Red palm weevil</name>
    <name type="synonym">Curculio ferrugineus</name>
    <dbReference type="NCBI Taxonomy" id="354439"/>
    <lineage>
        <taxon>Eukaryota</taxon>
        <taxon>Metazoa</taxon>
        <taxon>Ecdysozoa</taxon>
        <taxon>Arthropoda</taxon>
        <taxon>Hexapoda</taxon>
        <taxon>Insecta</taxon>
        <taxon>Pterygota</taxon>
        <taxon>Neoptera</taxon>
        <taxon>Endopterygota</taxon>
        <taxon>Coleoptera</taxon>
        <taxon>Polyphaga</taxon>
        <taxon>Cucujiformia</taxon>
        <taxon>Curculionidae</taxon>
        <taxon>Dryophthorinae</taxon>
        <taxon>Rhynchophorus</taxon>
    </lineage>
</organism>
<keyword evidence="1" id="KW-0732">Signal</keyword>
<evidence type="ECO:0000256" key="1">
    <source>
        <dbReference type="SAM" id="SignalP"/>
    </source>
</evidence>
<comment type="caution">
    <text evidence="2">The sequence shown here is derived from an EMBL/GenBank/DDBJ whole genome shotgun (WGS) entry which is preliminary data.</text>
</comment>
<name>A0A834J0N0_RHYFE</name>
<dbReference type="OrthoDB" id="8188927at2759"/>
<protein>
    <recommendedName>
        <fullName evidence="4">Secreted protein</fullName>
    </recommendedName>
</protein>
<evidence type="ECO:0000313" key="2">
    <source>
        <dbReference type="EMBL" id="KAF7288038.1"/>
    </source>
</evidence>
<dbReference type="AlphaFoldDB" id="A0A834J0N0"/>
<gene>
    <name evidence="2" type="ORF">GWI33_000092</name>
</gene>
<sequence length="85" mass="9448">MHQPGWIWCVTLAALVGTTAMALQCFHCGQYNEGVGSITPCINDTYMKLKDCPPREINYCIKYISEGTIVRDCVPRCTEKGKSST</sequence>
<feature type="signal peptide" evidence="1">
    <location>
        <begin position="1"/>
        <end position="22"/>
    </location>
</feature>
<evidence type="ECO:0000313" key="3">
    <source>
        <dbReference type="Proteomes" id="UP000625711"/>
    </source>
</evidence>
<dbReference type="Proteomes" id="UP000625711">
    <property type="component" value="Unassembled WGS sequence"/>
</dbReference>
<evidence type="ECO:0008006" key="4">
    <source>
        <dbReference type="Google" id="ProtNLM"/>
    </source>
</evidence>